<dbReference type="Proteomes" id="UP000295247">
    <property type="component" value="Unassembled WGS sequence"/>
</dbReference>
<dbReference type="RefSeq" id="WP_165913460.1">
    <property type="nucleotide sequence ID" value="NZ_NRRH01000059.1"/>
</dbReference>
<accession>A0A4R4ABV0</accession>
<sequence length="73" mass="7685">MTTAATPRRRAAAPAASGTACRIESARPGLYCCGVSHPARVMRYPDGFFSAAQLATLAAHPELRVERLGGEGR</sequence>
<evidence type="ECO:0000313" key="1">
    <source>
        <dbReference type="EMBL" id="TCW36294.1"/>
    </source>
</evidence>
<organism evidence="1 2">
    <name type="scientific">Marichromatium gracile</name>
    <name type="common">Chromatium gracile</name>
    <dbReference type="NCBI Taxonomy" id="1048"/>
    <lineage>
        <taxon>Bacteria</taxon>
        <taxon>Pseudomonadati</taxon>
        <taxon>Pseudomonadota</taxon>
        <taxon>Gammaproteobacteria</taxon>
        <taxon>Chromatiales</taxon>
        <taxon>Chromatiaceae</taxon>
        <taxon>Marichromatium</taxon>
    </lineage>
</organism>
<comment type="caution">
    <text evidence="1">The sequence shown here is derived from an EMBL/GenBank/DDBJ whole genome shotgun (WGS) entry which is preliminary data.</text>
</comment>
<protein>
    <submittedName>
        <fullName evidence="1">Uncharacterized protein</fullName>
    </submittedName>
</protein>
<name>A0A4R4ABV0_MARGR</name>
<reference evidence="1 2" key="1">
    <citation type="submission" date="2019-03" db="EMBL/GenBank/DDBJ databases">
        <title>Genomic Encyclopedia of Type Strains, Phase IV (KMG-IV): sequencing the most valuable type-strain genomes for metagenomic binning, comparative biology and taxonomic classification.</title>
        <authorList>
            <person name="Goeker M."/>
        </authorList>
    </citation>
    <scope>NUCLEOTIDE SEQUENCE [LARGE SCALE GENOMIC DNA]</scope>
    <source>
        <strain evidence="1 2">DSM 203</strain>
    </source>
</reference>
<proteinExistence type="predicted"/>
<dbReference type="AlphaFoldDB" id="A0A4R4ABV0"/>
<gene>
    <name evidence="1" type="ORF">EDC29_10477</name>
</gene>
<evidence type="ECO:0000313" key="2">
    <source>
        <dbReference type="Proteomes" id="UP000295247"/>
    </source>
</evidence>
<dbReference type="EMBL" id="SMDC01000004">
    <property type="protein sequence ID" value="TCW36294.1"/>
    <property type="molecule type" value="Genomic_DNA"/>
</dbReference>